<comment type="caution">
    <text evidence="3">The sequence shown here is derived from an EMBL/GenBank/DDBJ whole genome shotgun (WGS) entry which is preliminary data.</text>
</comment>
<proteinExistence type="predicted"/>
<evidence type="ECO:0000256" key="1">
    <source>
        <dbReference type="SAM" id="MobiDB-lite"/>
    </source>
</evidence>
<reference evidence="3" key="1">
    <citation type="submission" date="2023-03" db="EMBL/GenBank/DDBJ databases">
        <title>Massive genome expansion in bonnet fungi (Mycena s.s.) driven by repeated elements and novel gene families across ecological guilds.</title>
        <authorList>
            <consortium name="Lawrence Berkeley National Laboratory"/>
            <person name="Harder C.B."/>
            <person name="Miyauchi S."/>
            <person name="Viragh M."/>
            <person name="Kuo A."/>
            <person name="Thoen E."/>
            <person name="Andreopoulos B."/>
            <person name="Lu D."/>
            <person name="Skrede I."/>
            <person name="Drula E."/>
            <person name="Henrissat B."/>
            <person name="Morin E."/>
            <person name="Kohler A."/>
            <person name="Barry K."/>
            <person name="LaButti K."/>
            <person name="Morin E."/>
            <person name="Salamov A."/>
            <person name="Lipzen A."/>
            <person name="Mereny Z."/>
            <person name="Hegedus B."/>
            <person name="Baldrian P."/>
            <person name="Stursova M."/>
            <person name="Weitz H."/>
            <person name="Taylor A."/>
            <person name="Grigoriev I.V."/>
            <person name="Nagy L.G."/>
            <person name="Martin F."/>
            <person name="Kauserud H."/>
        </authorList>
    </citation>
    <scope>NUCLEOTIDE SEQUENCE</scope>
    <source>
        <strain evidence="3">9144</strain>
    </source>
</reference>
<feature type="chain" id="PRO_5042202564" description="Peroxin-14" evidence="2">
    <location>
        <begin position="21"/>
        <end position="112"/>
    </location>
</feature>
<keyword evidence="4" id="KW-1185">Reference proteome</keyword>
<organism evidence="3 4">
    <name type="scientific">Mycena pura</name>
    <dbReference type="NCBI Taxonomy" id="153505"/>
    <lineage>
        <taxon>Eukaryota</taxon>
        <taxon>Fungi</taxon>
        <taxon>Dikarya</taxon>
        <taxon>Basidiomycota</taxon>
        <taxon>Agaricomycotina</taxon>
        <taxon>Agaricomycetes</taxon>
        <taxon>Agaricomycetidae</taxon>
        <taxon>Agaricales</taxon>
        <taxon>Marasmiineae</taxon>
        <taxon>Mycenaceae</taxon>
        <taxon>Mycena</taxon>
    </lineage>
</organism>
<gene>
    <name evidence="3" type="ORF">GGX14DRAFT_569815</name>
</gene>
<feature type="compositionally biased region" description="Pro residues" evidence="1">
    <location>
        <begin position="84"/>
        <end position="100"/>
    </location>
</feature>
<feature type="region of interest" description="Disordered" evidence="1">
    <location>
        <begin position="63"/>
        <end position="112"/>
    </location>
</feature>
<sequence>MTLVGGGTLLLAVLYRRVHSRPEKGAEEPATLQETVAELQRALRDAVAGMEKVTAAMDKYADAGTVDGDSASESNGAATGPGWPESPSPAWPEIPGPAWPASPALGFLNHNH</sequence>
<protein>
    <recommendedName>
        <fullName evidence="5">Peroxin-14</fullName>
    </recommendedName>
</protein>
<dbReference type="AlphaFoldDB" id="A0AAD6Y9G3"/>
<keyword evidence="2" id="KW-0732">Signal</keyword>
<feature type="signal peptide" evidence="2">
    <location>
        <begin position="1"/>
        <end position="20"/>
    </location>
</feature>
<dbReference type="EMBL" id="JARJCW010000049">
    <property type="protein sequence ID" value="KAJ7203768.1"/>
    <property type="molecule type" value="Genomic_DNA"/>
</dbReference>
<accession>A0AAD6Y9G3</accession>
<name>A0AAD6Y9G3_9AGAR</name>
<evidence type="ECO:0000313" key="3">
    <source>
        <dbReference type="EMBL" id="KAJ7203768.1"/>
    </source>
</evidence>
<evidence type="ECO:0008006" key="5">
    <source>
        <dbReference type="Google" id="ProtNLM"/>
    </source>
</evidence>
<evidence type="ECO:0000256" key="2">
    <source>
        <dbReference type="SAM" id="SignalP"/>
    </source>
</evidence>
<dbReference type="Proteomes" id="UP001219525">
    <property type="component" value="Unassembled WGS sequence"/>
</dbReference>
<evidence type="ECO:0000313" key="4">
    <source>
        <dbReference type="Proteomes" id="UP001219525"/>
    </source>
</evidence>